<dbReference type="Gene3D" id="3.30.900.10">
    <property type="entry name" value="HORMA domain"/>
    <property type="match status" value="1"/>
</dbReference>
<dbReference type="GO" id="GO:0034497">
    <property type="term" value="P:protein localization to phagophore assembly site"/>
    <property type="evidence" value="ECO:0007669"/>
    <property type="project" value="TreeGrafter"/>
</dbReference>
<dbReference type="Proteomes" id="UP001163823">
    <property type="component" value="Chromosome 9"/>
</dbReference>
<evidence type="ECO:0000259" key="3">
    <source>
        <dbReference type="Pfam" id="PF10033"/>
    </source>
</evidence>
<evidence type="ECO:0000256" key="2">
    <source>
        <dbReference type="SAM" id="MobiDB-lite"/>
    </source>
</evidence>
<dbReference type="GO" id="GO:0000407">
    <property type="term" value="C:phagophore assembly site"/>
    <property type="evidence" value="ECO:0007669"/>
    <property type="project" value="TreeGrafter"/>
</dbReference>
<dbReference type="PANTHER" id="PTHR13430:SF15">
    <property type="entry name" value="AUTOPHAGY-RELATED PROTEIN 13B"/>
    <property type="match status" value="1"/>
</dbReference>
<accession>A0AAD7LFF3</accession>
<evidence type="ECO:0000313" key="4">
    <source>
        <dbReference type="EMBL" id="KAJ7956977.1"/>
    </source>
</evidence>
<dbReference type="KEGG" id="qsa:O6P43_023338"/>
<gene>
    <name evidence="4" type="ORF">O6P43_023338</name>
</gene>
<dbReference type="GO" id="GO:0005829">
    <property type="term" value="C:cytosol"/>
    <property type="evidence" value="ECO:0007669"/>
    <property type="project" value="TreeGrafter"/>
</dbReference>
<keyword evidence="1" id="KW-0072">Autophagy</keyword>
<feature type="domain" description="Autophagy-related protein 13 N-terminal" evidence="3">
    <location>
        <begin position="15"/>
        <end position="259"/>
    </location>
</feature>
<name>A0AAD7LFF3_QUISA</name>
<feature type="compositionally biased region" description="Polar residues" evidence="2">
    <location>
        <begin position="397"/>
        <end position="422"/>
    </location>
</feature>
<reference evidence="4" key="1">
    <citation type="journal article" date="2023" name="Science">
        <title>Elucidation of the pathway for biosynthesis of saponin adjuvants from the soapbark tree.</title>
        <authorList>
            <person name="Reed J."/>
            <person name="Orme A."/>
            <person name="El-Demerdash A."/>
            <person name="Owen C."/>
            <person name="Martin L.B.B."/>
            <person name="Misra R.C."/>
            <person name="Kikuchi S."/>
            <person name="Rejzek M."/>
            <person name="Martin A.C."/>
            <person name="Harkess A."/>
            <person name="Leebens-Mack J."/>
            <person name="Louveau T."/>
            <person name="Stephenson M.J."/>
            <person name="Osbourn A."/>
        </authorList>
    </citation>
    <scope>NUCLEOTIDE SEQUENCE</scope>
    <source>
        <strain evidence="4">S10</strain>
    </source>
</reference>
<dbReference type="Pfam" id="PF10033">
    <property type="entry name" value="ATG13"/>
    <property type="match status" value="1"/>
</dbReference>
<dbReference type="EMBL" id="JARAOO010000009">
    <property type="protein sequence ID" value="KAJ7956977.1"/>
    <property type="molecule type" value="Genomic_DNA"/>
</dbReference>
<sequence length="632" mass="70845">MASSHSETKKMEQIITEFFAKGLHIILESRTPYVLLRNFSGEQIVSSLSSSSLSSSSVQPRDKWFNLALRECPAALENIDLWRQSNLEPMVIDVILVQRPVDWNPVSFSPKRDLPKSVSVKERYPFSYNTDQEELGFEAKSEKIIERWVLQYEGRKGKDCSSMSRRLNKSNNSTLHTLYKKSTLLLRSLYATVRLLPAYKIFRDLNLSGQILAFNFAHRVSSFVEPFTRREEAEMQQFGFTPVDTSYGRLCLSVLYQSSVSGVSSKPSTPMSPRVIPDYVGSPLVDPFRRFPSVPVTGSPSHGSPSSFPFSRRQSWSYDQYRAFPSSITCSPSPTFSELRASVSNLSSRPSIPTSLPPQPPETSLVHKNNTSYDQYYPLPNLSPSRCPAPPIYLPGSQLSKTPPASIPNANTANSPGFSNRHNFPASPPYKDSRYTPKSDRTGELQTGAAVEKLFSLWKDEYRRFSGLKMSSTSSRQISFSRSSSRSYHDDYDDPDFTCPFDVDDDDMADPSSRAESLDQGHRCEPLEHGRLFPIRKSQDASVGTLLRMLKKAPPLCQDFSGSVGLSQGSRAETLSNNIREAKKIPGALTPVSAMSSGLVMRKKTTTDALEELQGYREMKNFLLMRGNNSHI</sequence>
<organism evidence="4 5">
    <name type="scientific">Quillaja saponaria</name>
    <name type="common">Soap bark tree</name>
    <dbReference type="NCBI Taxonomy" id="32244"/>
    <lineage>
        <taxon>Eukaryota</taxon>
        <taxon>Viridiplantae</taxon>
        <taxon>Streptophyta</taxon>
        <taxon>Embryophyta</taxon>
        <taxon>Tracheophyta</taxon>
        <taxon>Spermatophyta</taxon>
        <taxon>Magnoliopsida</taxon>
        <taxon>eudicotyledons</taxon>
        <taxon>Gunneridae</taxon>
        <taxon>Pentapetalae</taxon>
        <taxon>rosids</taxon>
        <taxon>fabids</taxon>
        <taxon>Fabales</taxon>
        <taxon>Quillajaceae</taxon>
        <taxon>Quillaja</taxon>
    </lineage>
</organism>
<protein>
    <submittedName>
        <fullName evidence="4">Autophagy-related protein</fullName>
    </submittedName>
</protein>
<dbReference type="PANTHER" id="PTHR13430">
    <property type="match status" value="1"/>
</dbReference>
<feature type="region of interest" description="Disordered" evidence="2">
    <location>
        <begin position="388"/>
        <end position="444"/>
    </location>
</feature>
<feature type="compositionally biased region" description="Basic and acidic residues" evidence="2">
    <location>
        <begin position="431"/>
        <end position="443"/>
    </location>
</feature>
<dbReference type="InterPro" id="IPR018731">
    <property type="entry name" value="Atg13_N"/>
</dbReference>
<dbReference type="InterPro" id="IPR036570">
    <property type="entry name" value="HORMA_dom_sf"/>
</dbReference>
<keyword evidence="5" id="KW-1185">Reference proteome</keyword>
<dbReference type="GO" id="GO:0034727">
    <property type="term" value="P:piecemeal microautophagy of the nucleus"/>
    <property type="evidence" value="ECO:0007669"/>
    <property type="project" value="TreeGrafter"/>
</dbReference>
<evidence type="ECO:0000313" key="5">
    <source>
        <dbReference type="Proteomes" id="UP001163823"/>
    </source>
</evidence>
<feature type="region of interest" description="Disordered" evidence="2">
    <location>
        <begin position="347"/>
        <end position="368"/>
    </location>
</feature>
<dbReference type="AlphaFoldDB" id="A0AAD7LFF3"/>
<dbReference type="InterPro" id="IPR040182">
    <property type="entry name" value="ATG13"/>
</dbReference>
<comment type="caution">
    <text evidence="4">The sequence shown here is derived from an EMBL/GenBank/DDBJ whole genome shotgun (WGS) entry which is preliminary data.</text>
</comment>
<dbReference type="GO" id="GO:0000423">
    <property type="term" value="P:mitophagy"/>
    <property type="evidence" value="ECO:0007669"/>
    <property type="project" value="TreeGrafter"/>
</dbReference>
<evidence type="ECO:0000256" key="1">
    <source>
        <dbReference type="ARBA" id="ARBA00023006"/>
    </source>
</evidence>
<proteinExistence type="predicted"/>
<dbReference type="GO" id="GO:1990316">
    <property type="term" value="C:Atg1/ULK1 kinase complex"/>
    <property type="evidence" value="ECO:0007669"/>
    <property type="project" value="InterPro"/>
</dbReference>